<feature type="domain" description="DUF7895" evidence="1">
    <location>
        <begin position="87"/>
        <end position="135"/>
    </location>
</feature>
<organism evidence="2 3">
    <name type="scientific">Buddleja alternifolia</name>
    <dbReference type="NCBI Taxonomy" id="168488"/>
    <lineage>
        <taxon>Eukaryota</taxon>
        <taxon>Viridiplantae</taxon>
        <taxon>Streptophyta</taxon>
        <taxon>Embryophyta</taxon>
        <taxon>Tracheophyta</taxon>
        <taxon>Spermatophyta</taxon>
        <taxon>Magnoliopsida</taxon>
        <taxon>eudicotyledons</taxon>
        <taxon>Gunneridae</taxon>
        <taxon>Pentapetalae</taxon>
        <taxon>asterids</taxon>
        <taxon>lamiids</taxon>
        <taxon>Lamiales</taxon>
        <taxon>Scrophulariaceae</taxon>
        <taxon>Buddlejeae</taxon>
        <taxon>Buddleja</taxon>
    </lineage>
</organism>
<dbReference type="EMBL" id="WHWC01000002">
    <property type="protein sequence ID" value="KAG8387623.1"/>
    <property type="molecule type" value="Genomic_DNA"/>
</dbReference>
<reference evidence="2" key="1">
    <citation type="submission" date="2019-10" db="EMBL/GenBank/DDBJ databases">
        <authorList>
            <person name="Zhang R."/>
            <person name="Pan Y."/>
            <person name="Wang J."/>
            <person name="Ma R."/>
            <person name="Yu S."/>
        </authorList>
    </citation>
    <scope>NUCLEOTIDE SEQUENCE</scope>
    <source>
        <strain evidence="2">LA-IB0</strain>
        <tissue evidence="2">Leaf</tissue>
    </source>
</reference>
<dbReference type="Pfam" id="PF25433">
    <property type="entry name" value="DUF7895"/>
    <property type="match status" value="1"/>
</dbReference>
<dbReference type="PANTHER" id="PTHR37230">
    <property type="entry name" value="OS06G0731300 PROTEIN"/>
    <property type="match status" value="1"/>
</dbReference>
<dbReference type="SUPFAM" id="SSF57938">
    <property type="entry name" value="DnaJ/Hsp40 cysteine-rich domain"/>
    <property type="match status" value="1"/>
</dbReference>
<sequence>MALRMMHTLTLPLAPIHYTRNFDPSVPQNVGSLSANKTKVRGREIVRTPSALAETAASIAVAATVVGAAATFLVRRTKSSEVTKVPMKTCEDCGGSGVCPECNGEGFVVKRLSEQSAERARLMAKNMATRYTAGSSQVLIASISQVQRNTGQVEASSSRLPEDLN</sequence>
<name>A0AAV6Y7Y3_9LAMI</name>
<protein>
    <recommendedName>
        <fullName evidence="1">DUF7895 domain-containing protein</fullName>
    </recommendedName>
</protein>
<dbReference type="Proteomes" id="UP000826271">
    <property type="component" value="Unassembled WGS sequence"/>
</dbReference>
<dbReference type="InterPro" id="IPR057217">
    <property type="entry name" value="DUF7895"/>
</dbReference>
<evidence type="ECO:0000313" key="2">
    <source>
        <dbReference type="EMBL" id="KAG8387623.1"/>
    </source>
</evidence>
<evidence type="ECO:0000313" key="3">
    <source>
        <dbReference type="Proteomes" id="UP000826271"/>
    </source>
</evidence>
<dbReference type="AlphaFoldDB" id="A0AAV6Y7Y3"/>
<proteinExistence type="predicted"/>
<comment type="caution">
    <text evidence="2">The sequence shown here is derived from an EMBL/GenBank/DDBJ whole genome shotgun (WGS) entry which is preliminary data.</text>
</comment>
<dbReference type="InterPro" id="IPR036410">
    <property type="entry name" value="HSP_DnaJ_Cys-rich_dom_sf"/>
</dbReference>
<evidence type="ECO:0000259" key="1">
    <source>
        <dbReference type="Pfam" id="PF25433"/>
    </source>
</evidence>
<dbReference type="PANTHER" id="PTHR37230:SF1">
    <property type="entry name" value="OS06G0731300 PROTEIN"/>
    <property type="match status" value="1"/>
</dbReference>
<keyword evidence="3" id="KW-1185">Reference proteome</keyword>
<gene>
    <name evidence="2" type="ORF">BUALT_Bualt02G0040400</name>
</gene>
<accession>A0AAV6Y7Y3</accession>